<keyword evidence="1" id="KW-0812">Transmembrane</keyword>
<dbReference type="AlphaFoldDB" id="A0A067L6S4"/>
<keyword evidence="1" id="KW-0472">Membrane</keyword>
<dbReference type="Proteomes" id="UP000027138">
    <property type="component" value="Unassembled WGS sequence"/>
</dbReference>
<proteinExistence type="predicted"/>
<sequence length="72" mass="7742">MGTASITNHRTDKKRSMFALIRVHIILGIGSTAITCFGGVVQGSHPLELEYTSSFDHIISNGTIGTPNPLPY</sequence>
<evidence type="ECO:0000313" key="2">
    <source>
        <dbReference type="EMBL" id="KDP39769.1"/>
    </source>
</evidence>
<keyword evidence="3" id="KW-1185">Reference proteome</keyword>
<reference evidence="2 3" key="1">
    <citation type="journal article" date="2014" name="PLoS ONE">
        <title>Global Analysis of Gene Expression Profiles in Physic Nut (Jatropha curcas L.) Seedlings Exposed to Salt Stress.</title>
        <authorList>
            <person name="Zhang L."/>
            <person name="Zhang C."/>
            <person name="Wu P."/>
            <person name="Chen Y."/>
            <person name="Li M."/>
            <person name="Jiang H."/>
            <person name="Wu G."/>
        </authorList>
    </citation>
    <scope>NUCLEOTIDE SEQUENCE [LARGE SCALE GENOMIC DNA]</scope>
    <source>
        <strain evidence="3">cv. GZQX0401</strain>
        <tissue evidence="2">Young leaves</tissue>
    </source>
</reference>
<evidence type="ECO:0000256" key="1">
    <source>
        <dbReference type="SAM" id="Phobius"/>
    </source>
</evidence>
<keyword evidence="1" id="KW-1133">Transmembrane helix</keyword>
<gene>
    <name evidence="2" type="ORF">JCGZ_04928</name>
</gene>
<dbReference type="EMBL" id="KK914346">
    <property type="protein sequence ID" value="KDP39769.1"/>
    <property type="molecule type" value="Genomic_DNA"/>
</dbReference>
<feature type="transmembrane region" description="Helical" evidence="1">
    <location>
        <begin position="20"/>
        <end position="41"/>
    </location>
</feature>
<protein>
    <submittedName>
        <fullName evidence="2">Uncharacterized protein</fullName>
    </submittedName>
</protein>
<name>A0A067L6S4_JATCU</name>
<evidence type="ECO:0000313" key="3">
    <source>
        <dbReference type="Proteomes" id="UP000027138"/>
    </source>
</evidence>
<organism evidence="2 3">
    <name type="scientific">Jatropha curcas</name>
    <name type="common">Barbados nut</name>
    <dbReference type="NCBI Taxonomy" id="180498"/>
    <lineage>
        <taxon>Eukaryota</taxon>
        <taxon>Viridiplantae</taxon>
        <taxon>Streptophyta</taxon>
        <taxon>Embryophyta</taxon>
        <taxon>Tracheophyta</taxon>
        <taxon>Spermatophyta</taxon>
        <taxon>Magnoliopsida</taxon>
        <taxon>eudicotyledons</taxon>
        <taxon>Gunneridae</taxon>
        <taxon>Pentapetalae</taxon>
        <taxon>rosids</taxon>
        <taxon>fabids</taxon>
        <taxon>Malpighiales</taxon>
        <taxon>Euphorbiaceae</taxon>
        <taxon>Crotonoideae</taxon>
        <taxon>Jatropheae</taxon>
        <taxon>Jatropha</taxon>
    </lineage>
</organism>
<accession>A0A067L6S4</accession>